<keyword evidence="3 5" id="KW-0808">Transferase</keyword>
<dbReference type="InterPro" id="IPR022678">
    <property type="entry name" value="NMT_CS"/>
</dbReference>
<evidence type="ECO:0000256" key="1">
    <source>
        <dbReference type="ARBA" id="ARBA00009469"/>
    </source>
</evidence>
<dbReference type="EC" id="2.3.1.97" evidence="2 5"/>
<dbReference type="GO" id="GO:0004379">
    <property type="term" value="F:glycylpeptide N-tetradecanoyltransferase activity"/>
    <property type="evidence" value="ECO:0007669"/>
    <property type="project" value="UniProtKB-EC"/>
</dbReference>
<keyword evidence="4 5" id="KW-0012">Acyltransferase</keyword>
<reference evidence="9" key="1">
    <citation type="submission" date="2010-02" db="EMBL/GenBank/DDBJ databases">
        <title>Sequencing and annotation of the Blastocystis hominis genome.</title>
        <authorList>
            <person name="Wincker P."/>
        </authorList>
    </citation>
    <scope>NUCLEOTIDE SEQUENCE</scope>
    <source>
        <strain evidence="9">Singapore isolate B</strain>
    </source>
</reference>
<dbReference type="PANTHER" id="PTHR11377">
    <property type="entry name" value="N-MYRISTOYL TRANSFERASE"/>
    <property type="match status" value="1"/>
</dbReference>
<dbReference type="InterPro" id="IPR022676">
    <property type="entry name" value="NMT_N"/>
</dbReference>
<evidence type="ECO:0000256" key="3">
    <source>
        <dbReference type="ARBA" id="ARBA00022679"/>
    </source>
</evidence>
<dbReference type="PANTHER" id="PTHR11377:SF5">
    <property type="entry name" value="GLYCYLPEPTIDE N-TETRADECANOYLTRANSFERASE"/>
    <property type="match status" value="1"/>
</dbReference>
<dbReference type="Gene3D" id="3.40.630.170">
    <property type="match status" value="1"/>
</dbReference>
<accession>D8M699</accession>
<evidence type="ECO:0000256" key="5">
    <source>
        <dbReference type="RuleBase" id="RU000586"/>
    </source>
</evidence>
<evidence type="ECO:0000256" key="4">
    <source>
        <dbReference type="ARBA" id="ARBA00023315"/>
    </source>
</evidence>
<sequence length="412" mass="46863">MSLPVKEVSHKFWSTQPVPQEVAIGNEGPIDRIKTPDEISDKPLRLPTGFSWVDIDLFNEKDAKDVYTLLLENYVEDDDAQFRFAYSIDVLRWALTPPGYIKDYHIGVRGTNNGHLYGFITATPQTVSIRGKSVRMVDVNFLCVHKKIRSKRLAPVLIREVTRRVNRHDGWQAIYTAGIKIPTPITEATYFHRALNIKKLIDIGFAAPPRRITLASYIKFLKVPTAFTVPGIRPLTNADIPAVVKLLSSYLQQFAVHQEFSEAEAAHFFLPRENVVGSYVRVDEKSGEVTDFFSFFHIQSSVIGNRKYDAFTATYCYYYANTSMSMQELMQNMIIAAQKEGGDVFNALEVMRNGEVFEDLKFARGDGTLHYYFYNWKLNAIKPAELAVVLPWTVCWRSVWGSGRGGRECFAA</sequence>
<dbReference type="InterPro" id="IPR022677">
    <property type="entry name" value="NMT_C"/>
</dbReference>
<dbReference type="InterPro" id="IPR000903">
    <property type="entry name" value="NMT"/>
</dbReference>
<dbReference type="SUPFAM" id="SSF55729">
    <property type="entry name" value="Acyl-CoA N-acyltransferases (Nat)"/>
    <property type="match status" value="2"/>
</dbReference>
<feature type="domain" description="Glycylpeptide N-tetradecanoyltransferase N-terminal" evidence="7">
    <location>
        <begin position="29"/>
        <end position="186"/>
    </location>
</feature>
<comment type="function">
    <text evidence="5">Adds a myristoyl group to the N-terminal glycine residue of certain cellular proteins.</text>
</comment>
<gene>
    <name evidence="9" type="ORF">GSBLH_T00003485001</name>
</gene>
<proteinExistence type="inferred from homology"/>
<dbReference type="InParanoid" id="D8M699"/>
<name>D8M699_BLAHO</name>
<dbReference type="Pfam" id="PF02799">
    <property type="entry name" value="NMT_C"/>
    <property type="match status" value="1"/>
</dbReference>
<dbReference type="EMBL" id="FN668661">
    <property type="protein sequence ID" value="CBK23652.2"/>
    <property type="molecule type" value="Genomic_DNA"/>
</dbReference>
<dbReference type="PIRSF" id="PIRSF015892">
    <property type="entry name" value="N-myristl_transf"/>
    <property type="match status" value="1"/>
</dbReference>
<evidence type="ECO:0000259" key="8">
    <source>
        <dbReference type="Pfam" id="PF02799"/>
    </source>
</evidence>
<keyword evidence="10" id="KW-1185">Reference proteome</keyword>
<organism evidence="9">
    <name type="scientific">Blastocystis hominis</name>
    <dbReference type="NCBI Taxonomy" id="12968"/>
    <lineage>
        <taxon>Eukaryota</taxon>
        <taxon>Sar</taxon>
        <taxon>Stramenopiles</taxon>
        <taxon>Bigyra</taxon>
        <taxon>Opalozoa</taxon>
        <taxon>Opalinata</taxon>
        <taxon>Blastocystidae</taxon>
        <taxon>Blastocystis</taxon>
    </lineage>
</organism>
<dbReference type="OrthoDB" id="60315at2759"/>
<evidence type="ECO:0000259" key="7">
    <source>
        <dbReference type="Pfam" id="PF01233"/>
    </source>
</evidence>
<dbReference type="InterPro" id="IPR016181">
    <property type="entry name" value="Acyl_CoA_acyltransferase"/>
</dbReference>
<dbReference type="GeneID" id="24920582"/>
<protein>
    <recommendedName>
        <fullName evidence="2 5">Glycylpeptide N-tetradecanoyltransferase</fullName>
        <ecNumber evidence="2 5">2.3.1.97</ecNumber>
    </recommendedName>
</protein>
<dbReference type="GO" id="GO:0005737">
    <property type="term" value="C:cytoplasm"/>
    <property type="evidence" value="ECO:0007669"/>
    <property type="project" value="TreeGrafter"/>
</dbReference>
<comment type="catalytic activity">
    <reaction evidence="5">
        <text>N-terminal glycyl-[protein] + tetradecanoyl-CoA = N-tetradecanoylglycyl-[protein] + CoA + H(+)</text>
        <dbReference type="Rhea" id="RHEA:15521"/>
        <dbReference type="Rhea" id="RHEA-COMP:12666"/>
        <dbReference type="Rhea" id="RHEA-COMP:12667"/>
        <dbReference type="ChEBI" id="CHEBI:15378"/>
        <dbReference type="ChEBI" id="CHEBI:57287"/>
        <dbReference type="ChEBI" id="CHEBI:57385"/>
        <dbReference type="ChEBI" id="CHEBI:64723"/>
        <dbReference type="ChEBI" id="CHEBI:133050"/>
        <dbReference type="EC" id="2.3.1.97"/>
    </reaction>
</comment>
<dbReference type="RefSeq" id="XP_012897700.1">
    <property type="nucleotide sequence ID" value="XM_013042246.1"/>
</dbReference>
<evidence type="ECO:0000313" key="9">
    <source>
        <dbReference type="EMBL" id="CBK23652.2"/>
    </source>
</evidence>
<evidence type="ECO:0000313" key="10">
    <source>
        <dbReference type="Proteomes" id="UP000008312"/>
    </source>
</evidence>
<evidence type="ECO:0000256" key="6">
    <source>
        <dbReference type="RuleBase" id="RU004178"/>
    </source>
</evidence>
<dbReference type="OMA" id="CPAMESE"/>
<comment type="similarity">
    <text evidence="1 6">Belongs to the NMT family.</text>
</comment>
<dbReference type="Proteomes" id="UP000008312">
    <property type="component" value="Unassembled WGS sequence"/>
</dbReference>
<dbReference type="Pfam" id="PF01233">
    <property type="entry name" value="NMT"/>
    <property type="match status" value="1"/>
</dbReference>
<dbReference type="FunFam" id="3.40.630.170:FF:000003">
    <property type="entry name" value="Glycylpeptide N-tetradecanoyltransferase"/>
    <property type="match status" value="1"/>
</dbReference>
<dbReference type="AlphaFoldDB" id="D8M699"/>
<dbReference type="PROSITE" id="PS00975">
    <property type="entry name" value="NMT_1"/>
    <property type="match status" value="1"/>
</dbReference>
<evidence type="ECO:0000256" key="2">
    <source>
        <dbReference type="ARBA" id="ARBA00012923"/>
    </source>
</evidence>
<feature type="domain" description="Glycylpeptide N-tetradecanoyltransferase C-terminal" evidence="8">
    <location>
        <begin position="202"/>
        <end position="382"/>
    </location>
</feature>